<keyword evidence="3" id="KW-1185">Reference proteome</keyword>
<gene>
    <name evidence="2" type="ORF">GCM10011588_70100</name>
</gene>
<evidence type="ECO:0000313" key="2">
    <source>
        <dbReference type="EMBL" id="GGL45357.1"/>
    </source>
</evidence>
<comment type="caution">
    <text evidence="2">The sequence shown here is derived from an EMBL/GenBank/DDBJ whole genome shotgun (WGS) entry which is preliminary data.</text>
</comment>
<dbReference type="Proteomes" id="UP000638263">
    <property type="component" value="Unassembled WGS sequence"/>
</dbReference>
<protein>
    <submittedName>
        <fullName evidence="2">Uncharacterized protein</fullName>
    </submittedName>
</protein>
<proteinExistence type="predicted"/>
<organism evidence="2 3">
    <name type="scientific">Nocardia jinanensis</name>
    <dbReference type="NCBI Taxonomy" id="382504"/>
    <lineage>
        <taxon>Bacteria</taxon>
        <taxon>Bacillati</taxon>
        <taxon>Actinomycetota</taxon>
        <taxon>Actinomycetes</taxon>
        <taxon>Mycobacteriales</taxon>
        <taxon>Nocardiaceae</taxon>
        <taxon>Nocardia</taxon>
    </lineage>
</organism>
<accession>A0A917RZK3</accession>
<evidence type="ECO:0000313" key="3">
    <source>
        <dbReference type="Proteomes" id="UP000638263"/>
    </source>
</evidence>
<evidence type="ECO:0000256" key="1">
    <source>
        <dbReference type="SAM" id="MobiDB-lite"/>
    </source>
</evidence>
<dbReference type="AlphaFoldDB" id="A0A917RZK3"/>
<reference evidence="2" key="2">
    <citation type="submission" date="2020-09" db="EMBL/GenBank/DDBJ databases">
        <authorList>
            <person name="Sun Q."/>
            <person name="Zhou Y."/>
        </authorList>
    </citation>
    <scope>NUCLEOTIDE SEQUENCE</scope>
    <source>
        <strain evidence="2">CGMCC 4.3508</strain>
    </source>
</reference>
<feature type="compositionally biased region" description="Basic and acidic residues" evidence="1">
    <location>
        <begin position="59"/>
        <end position="80"/>
    </location>
</feature>
<sequence length="86" mass="9438">MQSAEAAAKAKVSHHHTLPRHDDIRSAEAAAKAKVSHHHTLPRHDDIRSAEAAAKAKVSHHDVASLRTRRADGTVRERPRLPAAYC</sequence>
<name>A0A917RZK3_9NOCA</name>
<feature type="region of interest" description="Disordered" evidence="1">
    <location>
        <begin position="1"/>
        <end position="86"/>
    </location>
</feature>
<dbReference type="EMBL" id="BMMH01000039">
    <property type="protein sequence ID" value="GGL45357.1"/>
    <property type="molecule type" value="Genomic_DNA"/>
</dbReference>
<reference evidence="2" key="1">
    <citation type="journal article" date="2014" name="Int. J. Syst. Evol. Microbiol.">
        <title>Complete genome sequence of Corynebacterium casei LMG S-19264T (=DSM 44701T), isolated from a smear-ripened cheese.</title>
        <authorList>
            <consortium name="US DOE Joint Genome Institute (JGI-PGF)"/>
            <person name="Walter F."/>
            <person name="Albersmeier A."/>
            <person name="Kalinowski J."/>
            <person name="Ruckert C."/>
        </authorList>
    </citation>
    <scope>NUCLEOTIDE SEQUENCE</scope>
    <source>
        <strain evidence="2">CGMCC 4.3508</strain>
    </source>
</reference>